<feature type="transmembrane region" description="Helical" evidence="1">
    <location>
        <begin position="6"/>
        <end position="35"/>
    </location>
</feature>
<feature type="domain" description="DUF112" evidence="2">
    <location>
        <begin position="20"/>
        <end position="440"/>
    </location>
</feature>
<feature type="transmembrane region" description="Helical" evidence="1">
    <location>
        <begin position="169"/>
        <end position="186"/>
    </location>
</feature>
<dbReference type="PANTHER" id="PTHR35342">
    <property type="entry name" value="TRICARBOXYLIC TRANSPORT PROTEIN"/>
    <property type="match status" value="1"/>
</dbReference>
<accession>A0A4V2VR88</accession>
<dbReference type="EMBL" id="SMBX01000006">
    <property type="protein sequence ID" value="TCU97289.1"/>
    <property type="molecule type" value="Genomic_DNA"/>
</dbReference>
<evidence type="ECO:0000259" key="2">
    <source>
        <dbReference type="Pfam" id="PF01970"/>
    </source>
</evidence>
<feature type="transmembrane region" description="Helical" evidence="1">
    <location>
        <begin position="254"/>
        <end position="284"/>
    </location>
</feature>
<evidence type="ECO:0000256" key="1">
    <source>
        <dbReference type="SAM" id="Phobius"/>
    </source>
</evidence>
<feature type="transmembrane region" description="Helical" evidence="1">
    <location>
        <begin position="109"/>
        <end position="136"/>
    </location>
</feature>
<dbReference type="Proteomes" id="UP000294692">
    <property type="component" value="Unassembled WGS sequence"/>
</dbReference>
<keyword evidence="1" id="KW-0812">Transmembrane</keyword>
<dbReference type="RefSeq" id="WP_132477383.1">
    <property type="nucleotide sequence ID" value="NZ_JBEBWM010000085.1"/>
</dbReference>
<feature type="transmembrane region" description="Helical" evidence="1">
    <location>
        <begin position="471"/>
        <end position="489"/>
    </location>
</feature>
<feature type="transmembrane region" description="Helical" evidence="1">
    <location>
        <begin position="355"/>
        <end position="379"/>
    </location>
</feature>
<keyword evidence="4" id="KW-1185">Reference proteome</keyword>
<feature type="transmembrane region" description="Helical" evidence="1">
    <location>
        <begin position="206"/>
        <end position="224"/>
    </location>
</feature>
<gene>
    <name evidence="3" type="ORF">EV686_106171</name>
</gene>
<name>A0A4V2VR88_9BURK</name>
<evidence type="ECO:0000313" key="3">
    <source>
        <dbReference type="EMBL" id="TCU97289.1"/>
    </source>
</evidence>
<keyword evidence="1" id="KW-1133">Transmembrane helix</keyword>
<feature type="transmembrane region" description="Helical" evidence="1">
    <location>
        <begin position="415"/>
        <end position="433"/>
    </location>
</feature>
<dbReference type="PANTHER" id="PTHR35342:SF5">
    <property type="entry name" value="TRICARBOXYLIC TRANSPORT PROTEIN"/>
    <property type="match status" value="1"/>
</dbReference>
<feature type="transmembrane region" description="Helical" evidence="1">
    <location>
        <begin position="385"/>
        <end position="408"/>
    </location>
</feature>
<protein>
    <submittedName>
        <fullName evidence="3">Putative tricarboxylic transport membrane protein</fullName>
    </submittedName>
</protein>
<evidence type="ECO:0000313" key="4">
    <source>
        <dbReference type="Proteomes" id="UP000294692"/>
    </source>
</evidence>
<organism evidence="3 4">
    <name type="scientific">Paracandidimonas soli</name>
    <dbReference type="NCBI Taxonomy" id="1917182"/>
    <lineage>
        <taxon>Bacteria</taxon>
        <taxon>Pseudomonadati</taxon>
        <taxon>Pseudomonadota</taxon>
        <taxon>Betaproteobacteria</taxon>
        <taxon>Burkholderiales</taxon>
        <taxon>Alcaligenaceae</taxon>
        <taxon>Paracandidimonas</taxon>
    </lineage>
</organism>
<proteinExistence type="predicted"/>
<keyword evidence="1" id="KW-0472">Membrane</keyword>
<sequence>MESLSLLIGGIADALTVSVLVATLVGVLVGLLVGVLPGLGPAAGTAIMLPVAISFGGVEAIAGLGGIYYGAMFGGAVTSILLGIPGESASVMTVIDGHAMAKQGRAGEALGVSVFSSFIGGMLGLVFMSFLAVTIASVALKFGPTEMTAVMVFAFSLVSVLGGRNMIKGFVALFIGIWIGMIGMDPVGGPMRYTFGQVDLIDGVDFTIIAVGIFGLSEIFLSLSDKASSASSMMTYSFRQLLPRVGHMIRCKTAVAVGSVIGFVIGVLPGVGTTAATMLAYAVAKKIAPNAEEFGHGAMEGVAAPEASNNSAAYVSMVPMFTLGIPGSATTAIMLGGLLMIGLQPGPLLFQNHPDFVWTVFGSFWLGNVMLLVLTLLLIPFLASIVFVSTAILYPVIIGFILFGVFSIDYSMSDVLIALLAGVVGYVMLKLDYSPVPLVLGLVLGPLLENNIRRTMILSEGKLSVFFERPIALLFFVAAALVIVAPLFIRKLRKKDLAAT</sequence>
<dbReference type="InterPro" id="IPR002823">
    <property type="entry name" value="DUF112_TM"/>
</dbReference>
<reference evidence="3 4" key="1">
    <citation type="submission" date="2019-03" db="EMBL/GenBank/DDBJ databases">
        <title>Genomic Encyclopedia of Type Strains, Phase IV (KMG-IV): sequencing the most valuable type-strain genomes for metagenomic binning, comparative biology and taxonomic classification.</title>
        <authorList>
            <person name="Goeker M."/>
        </authorList>
    </citation>
    <scope>NUCLEOTIDE SEQUENCE [LARGE SCALE GENOMIC DNA]</scope>
    <source>
        <strain evidence="3 4">DSM 100048</strain>
    </source>
</reference>
<comment type="caution">
    <text evidence="3">The sequence shown here is derived from an EMBL/GenBank/DDBJ whole genome shotgun (WGS) entry which is preliminary data.</text>
</comment>
<dbReference type="Pfam" id="PF01970">
    <property type="entry name" value="TctA"/>
    <property type="match status" value="1"/>
</dbReference>
<dbReference type="OrthoDB" id="8682236at2"/>
<feature type="transmembrane region" description="Helical" evidence="1">
    <location>
        <begin position="320"/>
        <end position="343"/>
    </location>
</feature>
<dbReference type="AlphaFoldDB" id="A0A4V2VR88"/>